<sequence>MLIANLLPLLANYSLGFDLVAGPDDTVTLTVIPRKAEGAKHGLESGETRPISITATAVEIDAELGRGSDGALGQLIATRKTLADQIADQRQAAEDARIAAAEAAKAKAATKAATAKTTVPVSPPKLQHAVTPPVDAKPDQPATLF</sequence>
<comment type="caution">
    <text evidence="2">The sequence shown here is derived from an EMBL/GenBank/DDBJ whole genome shotgun (WGS) entry which is preliminary data.</text>
</comment>
<accession>A0A081RJX6</accession>
<name>A0A081RJX6_SPHCR</name>
<protein>
    <submittedName>
        <fullName evidence="2">PRTRC system protein E</fullName>
    </submittedName>
</protein>
<dbReference type="RefSeq" id="WP_013846913.1">
    <property type="nucleotide sequence ID" value="NZ_JFHR01000001.1"/>
</dbReference>
<dbReference type="Proteomes" id="UP000028411">
    <property type="component" value="Unassembled WGS sequence"/>
</dbReference>
<evidence type="ECO:0000313" key="3">
    <source>
        <dbReference type="Proteomes" id="UP000028411"/>
    </source>
</evidence>
<organism evidence="2 3">
    <name type="scientific">Sphingobium chlorophenolicum</name>
    <dbReference type="NCBI Taxonomy" id="46429"/>
    <lineage>
        <taxon>Bacteria</taxon>
        <taxon>Pseudomonadati</taxon>
        <taxon>Pseudomonadota</taxon>
        <taxon>Alphaproteobacteria</taxon>
        <taxon>Sphingomonadales</taxon>
        <taxon>Sphingomonadaceae</taxon>
        <taxon>Sphingobium</taxon>
    </lineage>
</organism>
<dbReference type="NCBIfam" id="TIGR03741">
    <property type="entry name" value="PRTRC_E"/>
    <property type="match status" value="1"/>
</dbReference>
<dbReference type="eggNOG" id="ENOG5032N43">
    <property type="taxonomic scope" value="Bacteria"/>
</dbReference>
<dbReference type="EMBL" id="JFHR01000001">
    <property type="protein sequence ID" value="KEQ55499.1"/>
    <property type="molecule type" value="Genomic_DNA"/>
</dbReference>
<gene>
    <name evidence="2" type="ORF">BV95_00138</name>
</gene>
<proteinExistence type="predicted"/>
<dbReference type="OrthoDB" id="7509662at2"/>
<dbReference type="PATRIC" id="fig|46429.4.peg.138"/>
<dbReference type="InterPro" id="IPR022273">
    <property type="entry name" value="PRTRC_protein-E"/>
</dbReference>
<evidence type="ECO:0000256" key="1">
    <source>
        <dbReference type="SAM" id="MobiDB-lite"/>
    </source>
</evidence>
<reference evidence="2 3" key="1">
    <citation type="submission" date="2014-02" db="EMBL/GenBank/DDBJ databases">
        <title>Whole genome sequence of Sphingobium chlorophenolicum NBRC 16172.</title>
        <authorList>
            <person name="Gan H.M."/>
            <person name="Gan H.Y."/>
            <person name="Chew T.H."/>
            <person name="Savka M.A."/>
        </authorList>
    </citation>
    <scope>NUCLEOTIDE SEQUENCE [LARGE SCALE GENOMIC DNA]</scope>
    <source>
        <strain evidence="2 3">NBRC 16172</strain>
    </source>
</reference>
<dbReference type="AlphaFoldDB" id="A0A081RJX6"/>
<evidence type="ECO:0000313" key="2">
    <source>
        <dbReference type="EMBL" id="KEQ55499.1"/>
    </source>
</evidence>
<feature type="region of interest" description="Disordered" evidence="1">
    <location>
        <begin position="111"/>
        <end position="145"/>
    </location>
</feature>